<gene>
    <name evidence="3" type="ORF">MARSALSMR5_00777</name>
</gene>
<evidence type="ECO:0000256" key="1">
    <source>
        <dbReference type="ARBA" id="ARBA00009477"/>
    </source>
</evidence>
<feature type="domain" description="CzcB-like barrel-sandwich hybrid" evidence="2">
    <location>
        <begin position="68"/>
        <end position="202"/>
    </location>
</feature>
<dbReference type="Pfam" id="PF25973">
    <property type="entry name" value="BSH_CzcB"/>
    <property type="match status" value="1"/>
</dbReference>
<dbReference type="Gene3D" id="2.40.50.100">
    <property type="match status" value="1"/>
</dbReference>
<dbReference type="InterPro" id="IPR006143">
    <property type="entry name" value="RND_pump_MFP"/>
</dbReference>
<dbReference type="AlphaFoldDB" id="A0A1W6K635"/>
<protein>
    <submittedName>
        <fullName evidence="3">Putative efflux pump membrane fusion protein</fullName>
    </submittedName>
</protein>
<dbReference type="GeneID" id="77254765"/>
<dbReference type="PANTHER" id="PTHR30469:SF15">
    <property type="entry name" value="HLYD FAMILY OF SECRETION PROTEINS"/>
    <property type="match status" value="1"/>
</dbReference>
<dbReference type="GO" id="GO:1990281">
    <property type="term" value="C:efflux pump complex"/>
    <property type="evidence" value="ECO:0007669"/>
    <property type="project" value="TreeGrafter"/>
</dbReference>
<dbReference type="InterPro" id="IPR058647">
    <property type="entry name" value="BSH_CzcB-like"/>
</dbReference>
<proteinExistence type="inferred from homology"/>
<comment type="similarity">
    <text evidence="1">Belongs to the membrane fusion protein (MFP) (TC 8.A.1) family.</text>
</comment>
<evidence type="ECO:0000313" key="3">
    <source>
        <dbReference type="EMBL" id="ARM82874.1"/>
    </source>
</evidence>
<dbReference type="Gene3D" id="2.40.420.20">
    <property type="match status" value="1"/>
</dbReference>
<dbReference type="EMBL" id="CP020931">
    <property type="protein sequence ID" value="ARM82874.1"/>
    <property type="molecule type" value="Genomic_DNA"/>
</dbReference>
<dbReference type="STRING" id="1420917.AU15_17340"/>
<name>A0A1W6K635_9GAMM</name>
<dbReference type="Gene3D" id="1.10.287.470">
    <property type="entry name" value="Helix hairpin bin"/>
    <property type="match status" value="1"/>
</dbReference>
<sequence>MIKQGWLVVLVIILAVLILAGCSPASEPLDTSSSPRLVDVANVEPAESMSWMTLPGRVESSRRTTLSFEVTGQVEYLALDVGDAFQRGDTLARLNGGRYQLTYERSQAAEVEARTGLADVQRELRRLTRLRQGGHTSEATLENAEAAVAGARARVDSAVASRKLAARDLEQTSLQAPFDGTVARRRAEPGQRVAANEVIFNLVSSGDGFDVLTRVPENVIGQVQEESLQSVSVPALDGAQTTARVTHIGSHAADGNDYPVILRMTGSMAGLRSGMTAEVSFKIAADSMTTSVDSFRVPLTSLLYPVLGEPRVLRLDDANQLVSVPVKVLSVADGEAVVTGGLQVGQKVVARGVEFVSIGDRVSILGQGPQQFH</sequence>
<evidence type="ECO:0000313" key="4">
    <source>
        <dbReference type="Proteomes" id="UP000193100"/>
    </source>
</evidence>
<evidence type="ECO:0000259" key="2">
    <source>
        <dbReference type="Pfam" id="PF25973"/>
    </source>
</evidence>
<dbReference type="Proteomes" id="UP000193100">
    <property type="component" value="Chromosome"/>
</dbReference>
<dbReference type="NCBIfam" id="TIGR01730">
    <property type="entry name" value="RND_mfp"/>
    <property type="match status" value="1"/>
</dbReference>
<dbReference type="SUPFAM" id="SSF111369">
    <property type="entry name" value="HlyD-like secretion proteins"/>
    <property type="match status" value="1"/>
</dbReference>
<accession>A0A1W6K635</accession>
<dbReference type="GO" id="GO:0015562">
    <property type="term" value="F:efflux transmembrane transporter activity"/>
    <property type="evidence" value="ECO:0007669"/>
    <property type="project" value="TreeGrafter"/>
</dbReference>
<dbReference type="PANTHER" id="PTHR30469">
    <property type="entry name" value="MULTIDRUG RESISTANCE PROTEIN MDTA"/>
    <property type="match status" value="1"/>
</dbReference>
<reference evidence="3 4" key="1">
    <citation type="submission" date="2017-04" db="EMBL/GenBank/DDBJ databases">
        <title>Genome Sequence of Marinobacter salarius strain SMR5 Isolated from a culture of the Diatom Skeletonema marinoi.</title>
        <authorList>
            <person name="Topel M."/>
            <person name="Pinder M.I.M."/>
            <person name="Johansson O.N."/>
            <person name="Kourtchenko O."/>
            <person name="Godhe A."/>
            <person name="Clarke A.K."/>
        </authorList>
    </citation>
    <scope>NUCLEOTIDE SEQUENCE [LARGE SCALE GENOMIC DNA]</scope>
    <source>
        <strain evidence="3 4">SMR5</strain>
    </source>
</reference>
<organism evidence="3 4">
    <name type="scientific">Marinobacter salarius</name>
    <dbReference type="NCBI Taxonomy" id="1420917"/>
    <lineage>
        <taxon>Bacteria</taxon>
        <taxon>Pseudomonadati</taxon>
        <taxon>Pseudomonadota</taxon>
        <taxon>Gammaproteobacteria</taxon>
        <taxon>Pseudomonadales</taxon>
        <taxon>Marinobacteraceae</taxon>
        <taxon>Marinobacter</taxon>
    </lineage>
</organism>
<dbReference type="PROSITE" id="PS51257">
    <property type="entry name" value="PROKAR_LIPOPROTEIN"/>
    <property type="match status" value="1"/>
</dbReference>
<dbReference type="RefSeq" id="WP_085678950.1">
    <property type="nucleotide sequence ID" value="NZ_CP020931.1"/>
</dbReference>